<feature type="domain" description="Kinesin motor" evidence="5">
    <location>
        <begin position="117"/>
        <end position="264"/>
    </location>
</feature>
<keyword evidence="7" id="KW-1185">Reference proteome</keyword>
<dbReference type="PANTHER" id="PTHR47117">
    <property type="entry name" value="STAR-RELATED LIPID TRANSFER PROTEIN 9"/>
    <property type="match status" value="1"/>
</dbReference>
<dbReference type="InterPro" id="IPR036961">
    <property type="entry name" value="Kinesin_motor_dom_sf"/>
</dbReference>
<dbReference type="EMBL" id="VXIV02001453">
    <property type="protein sequence ID" value="KAF6033156.1"/>
    <property type="molecule type" value="Genomic_DNA"/>
</dbReference>
<dbReference type="PRINTS" id="PR00380">
    <property type="entry name" value="KINESINHEAVY"/>
</dbReference>
<dbReference type="InterPro" id="IPR001752">
    <property type="entry name" value="Kinesin_motor_dom"/>
</dbReference>
<proteinExistence type="inferred from homology"/>
<dbReference type="PROSITE" id="PS50067">
    <property type="entry name" value="KINESIN_MOTOR_2"/>
    <property type="match status" value="1"/>
</dbReference>
<dbReference type="Proteomes" id="UP000593567">
    <property type="component" value="Unassembled WGS sequence"/>
</dbReference>
<comment type="caution">
    <text evidence="3">Lacks conserved residue(s) required for the propagation of feature annotation.</text>
</comment>
<evidence type="ECO:0000256" key="1">
    <source>
        <dbReference type="ARBA" id="ARBA00022741"/>
    </source>
</evidence>
<evidence type="ECO:0000256" key="2">
    <source>
        <dbReference type="ARBA" id="ARBA00022840"/>
    </source>
</evidence>
<dbReference type="GO" id="GO:0005524">
    <property type="term" value="F:ATP binding"/>
    <property type="evidence" value="ECO:0007669"/>
    <property type="project" value="UniProtKB-KW"/>
</dbReference>
<dbReference type="GO" id="GO:0008017">
    <property type="term" value="F:microtubule binding"/>
    <property type="evidence" value="ECO:0007669"/>
    <property type="project" value="InterPro"/>
</dbReference>
<comment type="similarity">
    <text evidence="3">Belongs to the TRAFAC class myosin-kinesin ATPase superfamily. Kinesin family.</text>
</comment>
<dbReference type="SUPFAM" id="SSF52540">
    <property type="entry name" value="P-loop containing nucleoside triphosphate hydrolases"/>
    <property type="match status" value="1"/>
</dbReference>
<evidence type="ECO:0000259" key="5">
    <source>
        <dbReference type="PROSITE" id="PS50067"/>
    </source>
</evidence>
<evidence type="ECO:0000313" key="7">
    <source>
        <dbReference type="Proteomes" id="UP000593567"/>
    </source>
</evidence>
<comment type="caution">
    <text evidence="6">The sequence shown here is derived from an EMBL/GenBank/DDBJ whole genome shotgun (WGS) entry which is preliminary data.</text>
</comment>
<keyword evidence="4" id="KW-1133">Transmembrane helix</keyword>
<gene>
    <name evidence="6" type="ORF">EB796_008541</name>
</gene>
<dbReference type="Gene3D" id="3.40.850.10">
    <property type="entry name" value="Kinesin motor domain"/>
    <property type="match status" value="2"/>
</dbReference>
<dbReference type="Pfam" id="PF00225">
    <property type="entry name" value="Kinesin"/>
    <property type="match status" value="2"/>
</dbReference>
<dbReference type="OrthoDB" id="3176171at2759"/>
<sequence length="264" mass="30105">MTRVQGHTRCSHSISLRARYQYFLCNYFLFHHFLCNYFLYDYFLFIYSTQHIICSMYADSTASVAVTLLTFICQTLVYLFMLLVIQFLFTYYFFWYLHEPGNIYLLQNLGHINVDVSNDTMDFEAGQLEHSVVSKINLVNVAGSERQSSAQTFGERLKDGASINKSLLTLGKVISVLAEQSSQAKKTNILTFSLCWQVSLTLGKVISVLAEQSSQAKKKKLFVHTETVLTWLLRESLGGNSRTAMIATISRSSLNLEETLSTLR</sequence>
<dbReference type="SMART" id="SM00129">
    <property type="entry name" value="KISc"/>
    <property type="match status" value="1"/>
</dbReference>
<protein>
    <submittedName>
        <fullName evidence="6">KIF14</fullName>
    </submittedName>
</protein>
<organism evidence="6 7">
    <name type="scientific">Bugula neritina</name>
    <name type="common">Brown bryozoan</name>
    <name type="synonym">Sertularia neritina</name>
    <dbReference type="NCBI Taxonomy" id="10212"/>
    <lineage>
        <taxon>Eukaryota</taxon>
        <taxon>Metazoa</taxon>
        <taxon>Spiralia</taxon>
        <taxon>Lophotrochozoa</taxon>
        <taxon>Bryozoa</taxon>
        <taxon>Gymnolaemata</taxon>
        <taxon>Cheilostomatida</taxon>
        <taxon>Flustrina</taxon>
        <taxon>Buguloidea</taxon>
        <taxon>Bugulidae</taxon>
        <taxon>Bugula</taxon>
    </lineage>
</organism>
<name>A0A7J7K6H4_BUGNE</name>
<evidence type="ECO:0000313" key="6">
    <source>
        <dbReference type="EMBL" id="KAF6033156.1"/>
    </source>
</evidence>
<evidence type="ECO:0000256" key="4">
    <source>
        <dbReference type="SAM" id="Phobius"/>
    </source>
</evidence>
<evidence type="ECO:0000256" key="3">
    <source>
        <dbReference type="PROSITE-ProRule" id="PRU00283"/>
    </source>
</evidence>
<dbReference type="InterPro" id="IPR027417">
    <property type="entry name" value="P-loop_NTPase"/>
</dbReference>
<dbReference type="AlphaFoldDB" id="A0A7J7K6H4"/>
<dbReference type="GO" id="GO:0007018">
    <property type="term" value="P:microtubule-based movement"/>
    <property type="evidence" value="ECO:0007669"/>
    <property type="project" value="InterPro"/>
</dbReference>
<reference evidence="6" key="1">
    <citation type="submission" date="2020-06" db="EMBL/GenBank/DDBJ databases">
        <title>Draft genome of Bugula neritina, a colonial animal packing powerful symbionts and potential medicines.</title>
        <authorList>
            <person name="Rayko M."/>
        </authorList>
    </citation>
    <scope>NUCLEOTIDE SEQUENCE [LARGE SCALE GENOMIC DNA]</scope>
    <source>
        <strain evidence="6">Kwan_BN1</strain>
    </source>
</reference>
<accession>A0A7J7K6H4</accession>
<dbReference type="GO" id="GO:0003777">
    <property type="term" value="F:microtubule motor activity"/>
    <property type="evidence" value="ECO:0007669"/>
    <property type="project" value="InterPro"/>
</dbReference>
<keyword evidence="2" id="KW-0067">ATP-binding</keyword>
<feature type="transmembrane region" description="Helical" evidence="4">
    <location>
        <begin position="76"/>
        <end position="97"/>
    </location>
</feature>
<feature type="transmembrane region" description="Helical" evidence="4">
    <location>
        <begin position="20"/>
        <end position="39"/>
    </location>
</feature>
<keyword evidence="4" id="KW-0812">Transmembrane</keyword>
<keyword evidence="1" id="KW-0547">Nucleotide-binding</keyword>
<keyword evidence="4" id="KW-0472">Membrane</keyword>